<sequence>MFYTKICGRLTGQVSHLALISKSLVRPRTEEPERNLDLTPPVAAQTAVTVRSAARALVKKFMQSLVQELFHPTTTSCKE</sequence>
<comment type="caution">
    <text evidence="1">The sequence shown here is derived from an EMBL/GenBank/DDBJ whole genome shotgun (WGS) entry which is preliminary data.</text>
</comment>
<accession>A0AAE0YWC1</accession>
<reference evidence="1" key="1">
    <citation type="journal article" date="2023" name="G3 (Bethesda)">
        <title>A reference genome for the long-term kleptoplast-retaining sea slug Elysia crispata morphotype clarki.</title>
        <authorList>
            <person name="Eastman K.E."/>
            <person name="Pendleton A.L."/>
            <person name="Shaikh M.A."/>
            <person name="Suttiyut T."/>
            <person name="Ogas R."/>
            <person name="Tomko P."/>
            <person name="Gavelis G."/>
            <person name="Widhalm J.R."/>
            <person name="Wisecaver J.H."/>
        </authorList>
    </citation>
    <scope>NUCLEOTIDE SEQUENCE</scope>
    <source>
        <strain evidence="1">ECLA1</strain>
    </source>
</reference>
<name>A0AAE0YWC1_9GAST</name>
<keyword evidence="2" id="KW-1185">Reference proteome</keyword>
<proteinExistence type="predicted"/>
<evidence type="ECO:0000313" key="2">
    <source>
        <dbReference type="Proteomes" id="UP001283361"/>
    </source>
</evidence>
<evidence type="ECO:0000313" key="1">
    <source>
        <dbReference type="EMBL" id="KAK3758494.1"/>
    </source>
</evidence>
<dbReference type="EMBL" id="JAWDGP010005269">
    <property type="protein sequence ID" value="KAK3758494.1"/>
    <property type="molecule type" value="Genomic_DNA"/>
</dbReference>
<gene>
    <name evidence="1" type="ORF">RRG08_058764</name>
</gene>
<dbReference type="AlphaFoldDB" id="A0AAE0YWC1"/>
<protein>
    <submittedName>
        <fullName evidence="1">Uncharacterized protein</fullName>
    </submittedName>
</protein>
<organism evidence="1 2">
    <name type="scientific">Elysia crispata</name>
    <name type="common">lettuce slug</name>
    <dbReference type="NCBI Taxonomy" id="231223"/>
    <lineage>
        <taxon>Eukaryota</taxon>
        <taxon>Metazoa</taxon>
        <taxon>Spiralia</taxon>
        <taxon>Lophotrochozoa</taxon>
        <taxon>Mollusca</taxon>
        <taxon>Gastropoda</taxon>
        <taxon>Heterobranchia</taxon>
        <taxon>Euthyneura</taxon>
        <taxon>Panpulmonata</taxon>
        <taxon>Sacoglossa</taxon>
        <taxon>Placobranchoidea</taxon>
        <taxon>Plakobranchidae</taxon>
        <taxon>Elysia</taxon>
    </lineage>
</organism>
<dbReference type="Proteomes" id="UP001283361">
    <property type="component" value="Unassembled WGS sequence"/>
</dbReference>